<reference evidence="1 2" key="1">
    <citation type="submission" date="2019-11" db="EMBL/GenBank/DDBJ databases">
        <title>Genome of Strain BIT-d1.</title>
        <authorList>
            <person name="Yang Y."/>
        </authorList>
    </citation>
    <scope>NUCLEOTIDE SEQUENCE [LARGE SCALE GENOMIC DNA]</scope>
    <source>
        <strain evidence="1 2">BIT-d1</strain>
    </source>
</reference>
<dbReference type="RefSeq" id="WP_155093163.1">
    <property type="nucleotide sequence ID" value="NZ_CP102754.1"/>
</dbReference>
<dbReference type="SUPFAM" id="SSF53067">
    <property type="entry name" value="Actin-like ATPase domain"/>
    <property type="match status" value="1"/>
</dbReference>
<dbReference type="Gene3D" id="3.30.420.40">
    <property type="match status" value="2"/>
</dbReference>
<dbReference type="GO" id="GO:0005524">
    <property type="term" value="F:ATP binding"/>
    <property type="evidence" value="ECO:0007669"/>
    <property type="project" value="InterPro"/>
</dbReference>
<comment type="caution">
    <text evidence="1">The sequence shown here is derived from an EMBL/GenBank/DDBJ whole genome shotgun (WGS) entry which is preliminary data.</text>
</comment>
<accession>A0A6I3LT01</accession>
<name>A0A6I3LT01_9FLAO</name>
<dbReference type="GO" id="GO:0016301">
    <property type="term" value="F:kinase activity"/>
    <property type="evidence" value="ECO:0007669"/>
    <property type="project" value="UniProtKB-KW"/>
</dbReference>
<dbReference type="EC" id="2.7.1.170" evidence="1"/>
<organism evidence="1 2">
    <name type="scientific">Myroides albus</name>
    <dbReference type="NCBI Taxonomy" id="2562892"/>
    <lineage>
        <taxon>Bacteria</taxon>
        <taxon>Pseudomonadati</taxon>
        <taxon>Bacteroidota</taxon>
        <taxon>Flavobacteriia</taxon>
        <taxon>Flavobacteriales</taxon>
        <taxon>Flavobacteriaceae</taxon>
        <taxon>Myroides</taxon>
    </lineage>
</organism>
<dbReference type="NCBIfam" id="NF007144">
    <property type="entry name" value="PRK09585.2-3"/>
    <property type="match status" value="1"/>
</dbReference>
<dbReference type="PANTHER" id="PTHR30605:SF0">
    <property type="entry name" value="ANHYDRO-N-ACETYLMURAMIC ACID KINASE"/>
    <property type="match status" value="1"/>
</dbReference>
<dbReference type="InterPro" id="IPR043129">
    <property type="entry name" value="ATPase_NBD"/>
</dbReference>
<dbReference type="OrthoDB" id="9763949at2"/>
<evidence type="ECO:0000313" key="2">
    <source>
        <dbReference type="Proteomes" id="UP000438760"/>
    </source>
</evidence>
<evidence type="ECO:0000313" key="1">
    <source>
        <dbReference type="EMBL" id="MTG99162.1"/>
    </source>
</evidence>
<keyword evidence="1" id="KW-0808">Transferase</keyword>
<keyword evidence="1" id="KW-0418">Kinase</keyword>
<proteinExistence type="predicted"/>
<dbReference type="PANTHER" id="PTHR30605">
    <property type="entry name" value="ANHYDRO-N-ACETYLMURAMIC ACID KINASE"/>
    <property type="match status" value="1"/>
</dbReference>
<dbReference type="GO" id="GO:0006040">
    <property type="term" value="P:amino sugar metabolic process"/>
    <property type="evidence" value="ECO:0007669"/>
    <property type="project" value="InterPro"/>
</dbReference>
<dbReference type="AlphaFoldDB" id="A0A6I3LT01"/>
<protein>
    <submittedName>
        <fullName evidence="1">Anhydro-N-acetylmuramic acid kinase</fullName>
        <ecNumber evidence="1">2.7.1.170</ecNumber>
    </submittedName>
</protein>
<sequence>MKRHQYNILGVMSGTSLDGIDLAFIQFDYDVDRQWKFKILVADTIPYSQSWKGRLSQAISMNQMDIEKLDERYTVYLASVISGFIERNNLQHIDLICSHGHTIFHKPELGYTLQIGNLPILSDYVGHDVVCDFRVQDVLLGGQGAPLVPIGDRLLFSDFQACLNLGGFANVSFENNLKYRIAYDICPVNTVLNDLVKSLGKEYDCNGDIARQGSSNSDLLSELNSIDFYNQAPPKSLGVEFLKTYVNPIIKKYNHLSISDLLATYVEHIAEQIVKGIPLSEGERVLVTGGGAHNAFLLERIREKSPLAFEVPAKEIVDYKEAIIFGLLGVLKWRDDVNVLASVTGAKYDHSSGKVYRFFSQLE</sequence>
<dbReference type="Pfam" id="PF03702">
    <property type="entry name" value="AnmK"/>
    <property type="match status" value="1"/>
</dbReference>
<dbReference type="Proteomes" id="UP000438760">
    <property type="component" value="Unassembled WGS sequence"/>
</dbReference>
<dbReference type="GO" id="GO:0016773">
    <property type="term" value="F:phosphotransferase activity, alcohol group as acceptor"/>
    <property type="evidence" value="ECO:0007669"/>
    <property type="project" value="InterPro"/>
</dbReference>
<gene>
    <name evidence="1" type="ORF">GJV76_13675</name>
</gene>
<dbReference type="EMBL" id="WMJX01000047">
    <property type="protein sequence ID" value="MTG99162.1"/>
    <property type="molecule type" value="Genomic_DNA"/>
</dbReference>
<dbReference type="GO" id="GO:0009254">
    <property type="term" value="P:peptidoglycan turnover"/>
    <property type="evidence" value="ECO:0007669"/>
    <property type="project" value="InterPro"/>
</dbReference>
<dbReference type="InterPro" id="IPR005338">
    <property type="entry name" value="Anhydro_N_Ac-Mur_kinase"/>
</dbReference>
<keyword evidence="2" id="KW-1185">Reference proteome</keyword>